<comment type="caution">
    <text evidence="1">The sequence shown here is derived from an EMBL/GenBank/DDBJ whole genome shotgun (WGS) entry which is preliminary data.</text>
</comment>
<accession>A0A644TDK7</accession>
<protein>
    <recommendedName>
        <fullName evidence="2">DUF1697 domain-containing protein</fullName>
    </recommendedName>
</protein>
<dbReference type="Pfam" id="PF08002">
    <property type="entry name" value="DUF1697"/>
    <property type="match status" value="1"/>
</dbReference>
<name>A0A644TDK7_9ZZZZ</name>
<evidence type="ECO:0000313" key="1">
    <source>
        <dbReference type="EMBL" id="MPL65016.1"/>
    </source>
</evidence>
<dbReference type="Gene3D" id="3.30.70.1260">
    <property type="entry name" value="bacterial protein sp0830 like"/>
    <property type="match status" value="1"/>
</dbReference>
<dbReference type="PANTHER" id="PTHR36439">
    <property type="entry name" value="BLL4334 PROTEIN"/>
    <property type="match status" value="1"/>
</dbReference>
<dbReference type="PANTHER" id="PTHR36439:SF1">
    <property type="entry name" value="DUF1697 DOMAIN-CONTAINING PROTEIN"/>
    <property type="match status" value="1"/>
</dbReference>
<evidence type="ECO:0008006" key="2">
    <source>
        <dbReference type="Google" id="ProtNLM"/>
    </source>
</evidence>
<gene>
    <name evidence="1" type="ORF">SDC9_10679</name>
</gene>
<organism evidence="1">
    <name type="scientific">bioreactor metagenome</name>
    <dbReference type="NCBI Taxonomy" id="1076179"/>
    <lineage>
        <taxon>unclassified sequences</taxon>
        <taxon>metagenomes</taxon>
        <taxon>ecological metagenomes</taxon>
    </lineage>
</organism>
<proteinExistence type="predicted"/>
<dbReference type="InterPro" id="IPR012545">
    <property type="entry name" value="DUF1697"/>
</dbReference>
<dbReference type="SUPFAM" id="SSF160379">
    <property type="entry name" value="SP0830-like"/>
    <property type="match status" value="1"/>
</dbReference>
<dbReference type="EMBL" id="VSSQ01000026">
    <property type="protein sequence ID" value="MPL65016.1"/>
    <property type="molecule type" value="Genomic_DNA"/>
</dbReference>
<dbReference type="PIRSF" id="PIRSF008502">
    <property type="entry name" value="UCP008502"/>
    <property type="match status" value="1"/>
</dbReference>
<dbReference type="AlphaFoldDB" id="A0A644TDK7"/>
<dbReference type="Gene3D" id="3.30.70.1280">
    <property type="entry name" value="SP0830-like domains"/>
    <property type="match status" value="1"/>
</dbReference>
<reference evidence="1" key="1">
    <citation type="submission" date="2019-08" db="EMBL/GenBank/DDBJ databases">
        <authorList>
            <person name="Kucharzyk K."/>
            <person name="Murdoch R.W."/>
            <person name="Higgins S."/>
            <person name="Loffler F."/>
        </authorList>
    </citation>
    <scope>NUCLEOTIDE SEQUENCE</scope>
</reference>
<sequence>MANDDGSGMNGSKIKYIALLRGVNVGGKNKVSMPELKVAFENAGFTEVSTYINSGNVFFSCEEKEITALQQQCRQVVLDTFSLEIPIAVLSVNALADALNHAPEWWDRDADSKHNAIVVIAPAKADTVIKAVGEAKPEYEKVAYHGQVIFWSAPIKTFSRTRWLKVVSTSAYGNITIRNANTIKKLLQPGSDKG</sequence>